<dbReference type="HAMAP" id="MF_00081">
    <property type="entry name" value="HrcA"/>
    <property type="match status" value="1"/>
</dbReference>
<dbReference type="SUPFAM" id="SSF46785">
    <property type="entry name" value="Winged helix' DNA-binding domain"/>
    <property type="match status" value="1"/>
</dbReference>
<dbReference type="AlphaFoldDB" id="A0A381TU10"/>
<evidence type="ECO:0000256" key="4">
    <source>
        <dbReference type="ARBA" id="ARBA00023163"/>
    </source>
</evidence>
<dbReference type="PANTHER" id="PTHR34824">
    <property type="entry name" value="HEAT-INDUCIBLE TRANSCRIPTION REPRESSOR HRCA"/>
    <property type="match status" value="1"/>
</dbReference>
<dbReference type="InterPro" id="IPR036390">
    <property type="entry name" value="WH_DNA-bd_sf"/>
</dbReference>
<keyword evidence="1" id="KW-0678">Repressor</keyword>
<dbReference type="PANTHER" id="PTHR34824:SF1">
    <property type="entry name" value="HEAT-INDUCIBLE TRANSCRIPTION REPRESSOR HRCA"/>
    <property type="match status" value="1"/>
</dbReference>
<gene>
    <name evidence="6" type="ORF">METZ01_LOCUS72370</name>
</gene>
<keyword evidence="3" id="KW-0346">Stress response</keyword>
<evidence type="ECO:0000256" key="2">
    <source>
        <dbReference type="ARBA" id="ARBA00023015"/>
    </source>
</evidence>
<dbReference type="PIRSF" id="PIRSF005485">
    <property type="entry name" value="HrcA"/>
    <property type="match status" value="1"/>
</dbReference>
<dbReference type="SUPFAM" id="SSF55781">
    <property type="entry name" value="GAF domain-like"/>
    <property type="match status" value="1"/>
</dbReference>
<dbReference type="GO" id="GO:0003677">
    <property type="term" value="F:DNA binding"/>
    <property type="evidence" value="ECO:0007669"/>
    <property type="project" value="InterPro"/>
</dbReference>
<dbReference type="InterPro" id="IPR002571">
    <property type="entry name" value="HrcA"/>
</dbReference>
<evidence type="ECO:0000256" key="1">
    <source>
        <dbReference type="ARBA" id="ARBA00022491"/>
    </source>
</evidence>
<evidence type="ECO:0000313" key="6">
    <source>
        <dbReference type="EMBL" id="SVA19516.1"/>
    </source>
</evidence>
<dbReference type="InterPro" id="IPR036388">
    <property type="entry name" value="WH-like_DNA-bd_sf"/>
</dbReference>
<protein>
    <recommendedName>
        <fullName evidence="5">Heat-inducible transcription repressor HrcA C-terminal domain-containing protein</fullName>
    </recommendedName>
</protein>
<dbReference type="InterPro" id="IPR021153">
    <property type="entry name" value="HrcA_C"/>
</dbReference>
<proteinExistence type="inferred from homology"/>
<keyword evidence="2" id="KW-0805">Transcription regulation</keyword>
<dbReference type="Gene3D" id="3.30.450.40">
    <property type="match status" value="1"/>
</dbReference>
<reference evidence="6" key="1">
    <citation type="submission" date="2018-05" db="EMBL/GenBank/DDBJ databases">
        <authorList>
            <person name="Lanie J.A."/>
            <person name="Ng W.-L."/>
            <person name="Kazmierczak K.M."/>
            <person name="Andrzejewski T.M."/>
            <person name="Davidsen T.M."/>
            <person name="Wayne K.J."/>
            <person name="Tettelin H."/>
            <person name="Glass J.I."/>
            <person name="Rusch D."/>
            <person name="Podicherti R."/>
            <person name="Tsui H.-C.T."/>
            <person name="Winkler M.E."/>
        </authorList>
    </citation>
    <scope>NUCLEOTIDE SEQUENCE</scope>
</reference>
<sequence>MLLTQRENNILKKTIEDFISFGAPISSQRLHSCYFNQFSTATIRNSLANLEKIGMLKSLHRSSGKVPTDNGYRYYVDTLIAESSKTIQEYDNIAQKLSAASNNLEDLLQATAYMLGKISRLFGIVVISKHQKNILNEIELIHLSSDRIMLVLGLNSGFIRSIVLNLKVSIDDSLLKVINQGLKDRLLGLTLDEIQESIKERLKESQYFEHEIVQILVQDPIKHFVISGQKLVYTSSFYQLLDYPEFHEINKLKTLMSFFYEKSLEEYLNNYLSDDHNNVIIGREIGDSNFRNCSIVSKPFENNNINGQMLVLGPKRLPYQNIKIILTNFTDIINNVI</sequence>
<name>A0A381TU10_9ZZZZ</name>
<dbReference type="EMBL" id="UINC01005164">
    <property type="protein sequence ID" value="SVA19516.1"/>
    <property type="molecule type" value="Genomic_DNA"/>
</dbReference>
<dbReference type="Pfam" id="PF01628">
    <property type="entry name" value="HrcA"/>
    <property type="match status" value="1"/>
</dbReference>
<feature type="domain" description="Heat-inducible transcription repressor HrcA C-terminal" evidence="5">
    <location>
        <begin position="105"/>
        <end position="322"/>
    </location>
</feature>
<dbReference type="GO" id="GO:0045892">
    <property type="term" value="P:negative regulation of DNA-templated transcription"/>
    <property type="evidence" value="ECO:0007669"/>
    <property type="project" value="TreeGrafter"/>
</dbReference>
<organism evidence="6">
    <name type="scientific">marine metagenome</name>
    <dbReference type="NCBI Taxonomy" id="408172"/>
    <lineage>
        <taxon>unclassified sequences</taxon>
        <taxon>metagenomes</taxon>
        <taxon>ecological metagenomes</taxon>
    </lineage>
</organism>
<evidence type="ECO:0000259" key="5">
    <source>
        <dbReference type="Pfam" id="PF01628"/>
    </source>
</evidence>
<dbReference type="Gene3D" id="3.30.390.60">
    <property type="entry name" value="Heat-inducible transcription repressor hrca homolog, domain 3"/>
    <property type="match status" value="1"/>
</dbReference>
<dbReference type="NCBIfam" id="TIGR00331">
    <property type="entry name" value="hrcA"/>
    <property type="match status" value="1"/>
</dbReference>
<evidence type="ECO:0000256" key="3">
    <source>
        <dbReference type="ARBA" id="ARBA00023016"/>
    </source>
</evidence>
<dbReference type="InterPro" id="IPR023120">
    <property type="entry name" value="WHTH_transcript_rep_HrcA_IDD"/>
</dbReference>
<dbReference type="Gene3D" id="1.10.10.10">
    <property type="entry name" value="Winged helix-like DNA-binding domain superfamily/Winged helix DNA-binding domain"/>
    <property type="match status" value="1"/>
</dbReference>
<dbReference type="InterPro" id="IPR029016">
    <property type="entry name" value="GAF-like_dom_sf"/>
</dbReference>
<accession>A0A381TU10</accession>
<keyword evidence="4" id="KW-0804">Transcription</keyword>